<evidence type="ECO:0000313" key="3">
    <source>
        <dbReference type="Proteomes" id="UP000238356"/>
    </source>
</evidence>
<dbReference type="Proteomes" id="UP000238356">
    <property type="component" value="Unassembled WGS sequence"/>
</dbReference>
<gene>
    <name evidence="2" type="ORF">C5F51_22615</name>
</gene>
<proteinExistence type="predicted"/>
<dbReference type="EMBL" id="PSZD01000015">
    <property type="protein sequence ID" value="PPJ25622.1"/>
    <property type="molecule type" value="Genomic_DNA"/>
</dbReference>
<dbReference type="RefSeq" id="WP_063002548.1">
    <property type="nucleotide sequence ID" value="NZ_PSZD01000015.1"/>
</dbReference>
<feature type="domain" description="DUF6968" evidence="1">
    <location>
        <begin position="10"/>
        <end position="95"/>
    </location>
</feature>
<reference evidence="2 3" key="1">
    <citation type="submission" date="2018-02" db="EMBL/GenBank/DDBJ databases">
        <title>8 Nocardia nova and 1 Nocardia cyriacigeorgica strain used for evolution to TMP-SMX.</title>
        <authorList>
            <person name="Mehta H."/>
            <person name="Weng J."/>
            <person name="Shamoo Y."/>
        </authorList>
    </citation>
    <scope>NUCLEOTIDE SEQUENCE [LARGE SCALE GENOMIC DNA]</scope>
    <source>
        <strain evidence="2 3">BAA2227</strain>
    </source>
</reference>
<accession>A0A2S6A227</accession>
<evidence type="ECO:0000259" key="1">
    <source>
        <dbReference type="Pfam" id="PF22302"/>
    </source>
</evidence>
<name>A0A2S6A227_9NOCA</name>
<keyword evidence="3" id="KW-1185">Reference proteome</keyword>
<sequence>MAGWDQLFIAQRELRRGSGSPIVVSIGLPYKVDSSTWRAPVRIEGIQDDDPFDEAASGSDSVEALINCLKLIAAVTDSWNVDNSITWNDKTDLGFSPS</sequence>
<protein>
    <recommendedName>
        <fullName evidence="1">DUF6968 domain-containing protein</fullName>
    </recommendedName>
</protein>
<evidence type="ECO:0000313" key="2">
    <source>
        <dbReference type="EMBL" id="PPJ25622.1"/>
    </source>
</evidence>
<dbReference type="AlphaFoldDB" id="A0A2S6A227"/>
<organism evidence="2 3">
    <name type="scientific">Nocardia nova</name>
    <dbReference type="NCBI Taxonomy" id="37330"/>
    <lineage>
        <taxon>Bacteria</taxon>
        <taxon>Bacillati</taxon>
        <taxon>Actinomycetota</taxon>
        <taxon>Actinomycetes</taxon>
        <taxon>Mycobacteriales</taxon>
        <taxon>Nocardiaceae</taxon>
        <taxon>Nocardia</taxon>
    </lineage>
</organism>
<dbReference type="InterPro" id="IPR054241">
    <property type="entry name" value="DUF6968"/>
</dbReference>
<comment type="caution">
    <text evidence="2">The sequence shown here is derived from an EMBL/GenBank/DDBJ whole genome shotgun (WGS) entry which is preliminary data.</text>
</comment>
<dbReference type="Pfam" id="PF22302">
    <property type="entry name" value="DUF6968"/>
    <property type="match status" value="1"/>
</dbReference>